<evidence type="ECO:0000313" key="2">
    <source>
        <dbReference type="EMBL" id="DAD83782.1"/>
    </source>
</evidence>
<dbReference type="NCBIfam" id="TIGR01167">
    <property type="entry name" value="LPXTG_anchor"/>
    <property type="match status" value="1"/>
</dbReference>
<sequence>MKKLTCILAVMLVLCLCTVAYAADPVTLDITALDYQTGKAVSKTYVNNELFLLKVDLGIPRFYDLTDMELIIELDGVKLDTNDLRLEAGTYYLSGIVTDQPAALRVTVKDMAYENATTAEELYNAMQKNRTVSKTYYFNAAQPAEQPIAKNPVVIPKTGDVSIIAYAVSLSLIGLGLFVAGKRK</sequence>
<keyword evidence="1" id="KW-0472">Membrane</keyword>
<evidence type="ECO:0000256" key="1">
    <source>
        <dbReference type="SAM" id="Phobius"/>
    </source>
</evidence>
<evidence type="ECO:0008006" key="3">
    <source>
        <dbReference type="Google" id="ProtNLM"/>
    </source>
</evidence>
<dbReference type="EMBL" id="BK014941">
    <property type="protein sequence ID" value="DAD83782.1"/>
    <property type="molecule type" value="Genomic_DNA"/>
</dbReference>
<proteinExistence type="predicted"/>
<accession>A0A8S5MND2</accession>
<keyword evidence="1" id="KW-0812">Transmembrane</keyword>
<feature type="transmembrane region" description="Helical" evidence="1">
    <location>
        <begin position="163"/>
        <end position="181"/>
    </location>
</feature>
<name>A0A8S5MND2_9CAUD</name>
<protein>
    <recommendedName>
        <fullName evidence="3">LPXTG cell wall anchor domain-containing protein</fullName>
    </recommendedName>
</protein>
<reference evidence="2" key="1">
    <citation type="journal article" date="2021" name="Proc. Natl. Acad. Sci. U.S.A.">
        <title>A Catalog of Tens of Thousands of Viruses from Human Metagenomes Reveals Hidden Associations with Chronic Diseases.</title>
        <authorList>
            <person name="Tisza M.J."/>
            <person name="Buck C.B."/>
        </authorList>
    </citation>
    <scope>NUCLEOTIDE SEQUENCE</scope>
    <source>
        <strain evidence="2">CtI7W9</strain>
    </source>
</reference>
<organism evidence="2">
    <name type="scientific">Myoviridae sp. ctI7W9</name>
    <dbReference type="NCBI Taxonomy" id="2826636"/>
    <lineage>
        <taxon>Viruses</taxon>
        <taxon>Duplodnaviria</taxon>
        <taxon>Heunggongvirae</taxon>
        <taxon>Uroviricota</taxon>
        <taxon>Caudoviricetes</taxon>
    </lineage>
</organism>
<keyword evidence="1" id="KW-1133">Transmembrane helix</keyword>